<dbReference type="InterPro" id="IPR036291">
    <property type="entry name" value="NAD(P)-bd_dom_sf"/>
</dbReference>
<evidence type="ECO:0000313" key="5">
    <source>
        <dbReference type="Proteomes" id="UP000607559"/>
    </source>
</evidence>
<evidence type="ECO:0000256" key="2">
    <source>
        <dbReference type="ARBA" id="ARBA00023002"/>
    </source>
</evidence>
<dbReference type="InterPro" id="IPR051911">
    <property type="entry name" value="SDR_oxidoreductase"/>
</dbReference>
<dbReference type="RefSeq" id="WP_188927401.1">
    <property type="nucleotide sequence ID" value="NZ_BMJC01000001.1"/>
</dbReference>
<evidence type="ECO:0000256" key="1">
    <source>
        <dbReference type="ARBA" id="ARBA00006484"/>
    </source>
</evidence>
<dbReference type="CDD" id="cd05374">
    <property type="entry name" value="17beta-HSD-like_SDR_c"/>
    <property type="match status" value="1"/>
</dbReference>
<reference evidence="4" key="2">
    <citation type="submission" date="2020-09" db="EMBL/GenBank/DDBJ databases">
        <authorList>
            <person name="Sun Q."/>
            <person name="Zhou Y."/>
        </authorList>
    </citation>
    <scope>NUCLEOTIDE SEQUENCE</scope>
    <source>
        <strain evidence="4">CGMCC 1.15448</strain>
    </source>
</reference>
<dbReference type="InterPro" id="IPR002347">
    <property type="entry name" value="SDR_fam"/>
</dbReference>
<dbReference type="Proteomes" id="UP000607559">
    <property type="component" value="Unassembled WGS sequence"/>
</dbReference>
<dbReference type="GO" id="GO:0016491">
    <property type="term" value="F:oxidoreductase activity"/>
    <property type="evidence" value="ECO:0007669"/>
    <property type="project" value="UniProtKB-KW"/>
</dbReference>
<dbReference type="Pfam" id="PF00106">
    <property type="entry name" value="adh_short"/>
    <property type="match status" value="1"/>
</dbReference>
<dbReference type="PRINTS" id="PR00081">
    <property type="entry name" value="GDHRDH"/>
</dbReference>
<evidence type="ECO:0000256" key="3">
    <source>
        <dbReference type="RuleBase" id="RU000363"/>
    </source>
</evidence>
<evidence type="ECO:0000313" key="4">
    <source>
        <dbReference type="EMBL" id="GGA81501.1"/>
    </source>
</evidence>
<protein>
    <submittedName>
        <fullName evidence="4">Short-chain dehydrogenase/reductase</fullName>
    </submittedName>
</protein>
<dbReference type="PRINTS" id="PR00080">
    <property type="entry name" value="SDRFAMILY"/>
</dbReference>
<dbReference type="PROSITE" id="PS00061">
    <property type="entry name" value="ADH_SHORT"/>
    <property type="match status" value="1"/>
</dbReference>
<dbReference type="PANTHER" id="PTHR43976">
    <property type="entry name" value="SHORT CHAIN DEHYDROGENASE"/>
    <property type="match status" value="1"/>
</dbReference>
<comment type="similarity">
    <text evidence="1 3">Belongs to the short-chain dehydrogenases/reductases (SDR) family.</text>
</comment>
<keyword evidence="2" id="KW-0560">Oxidoreductase</keyword>
<dbReference type="EMBL" id="BMJC01000001">
    <property type="protein sequence ID" value="GGA81501.1"/>
    <property type="molecule type" value="Genomic_DNA"/>
</dbReference>
<gene>
    <name evidence="4" type="ORF">GCM10011511_00550</name>
</gene>
<organism evidence="4 5">
    <name type="scientific">Puia dinghuensis</name>
    <dbReference type="NCBI Taxonomy" id="1792502"/>
    <lineage>
        <taxon>Bacteria</taxon>
        <taxon>Pseudomonadati</taxon>
        <taxon>Bacteroidota</taxon>
        <taxon>Chitinophagia</taxon>
        <taxon>Chitinophagales</taxon>
        <taxon>Chitinophagaceae</taxon>
        <taxon>Puia</taxon>
    </lineage>
</organism>
<comment type="caution">
    <text evidence="4">The sequence shown here is derived from an EMBL/GenBank/DDBJ whole genome shotgun (WGS) entry which is preliminary data.</text>
</comment>
<keyword evidence="5" id="KW-1185">Reference proteome</keyword>
<dbReference type="InterPro" id="IPR020904">
    <property type="entry name" value="Sc_DH/Rdtase_CS"/>
</dbReference>
<reference evidence="4" key="1">
    <citation type="journal article" date="2014" name="Int. J. Syst. Evol. Microbiol.">
        <title>Complete genome sequence of Corynebacterium casei LMG S-19264T (=DSM 44701T), isolated from a smear-ripened cheese.</title>
        <authorList>
            <consortium name="US DOE Joint Genome Institute (JGI-PGF)"/>
            <person name="Walter F."/>
            <person name="Albersmeier A."/>
            <person name="Kalinowski J."/>
            <person name="Ruckert C."/>
        </authorList>
    </citation>
    <scope>NUCLEOTIDE SEQUENCE</scope>
    <source>
        <strain evidence="4">CGMCC 1.15448</strain>
    </source>
</reference>
<dbReference type="AlphaFoldDB" id="A0A8J2U652"/>
<dbReference type="Gene3D" id="3.40.50.720">
    <property type="entry name" value="NAD(P)-binding Rossmann-like Domain"/>
    <property type="match status" value="1"/>
</dbReference>
<name>A0A8J2U652_9BACT</name>
<proteinExistence type="inferred from homology"/>
<dbReference type="SUPFAM" id="SSF51735">
    <property type="entry name" value="NAD(P)-binding Rossmann-fold domains"/>
    <property type="match status" value="1"/>
</dbReference>
<dbReference type="PANTHER" id="PTHR43976:SF16">
    <property type="entry name" value="SHORT-CHAIN DEHYDROGENASE_REDUCTASE FAMILY PROTEIN"/>
    <property type="match status" value="1"/>
</dbReference>
<sequence>MEKKVWYVTGASKGLGLALVRKLVAEGHQVAATSRSLEALEEAVGPAPADQFLPLEVDLSDEASVAGSLLTAHEVFGRIDVVVNNAGYGIGGAIEELTLEEIRHNFDVNVFAPIIVIQKVMPYLRAQRSGHIINIASIAGFAGVIGWSVYAAAKQAVIGLSDVLAQDVRSLGIHVTAVAPGAFRTQFLSKESVVFTGTPIDDYREVRASHARYQSIDGKQIGDPVKAAEALITLASTPEPPTLLFLGSDAYNRATAKMAELSQLIEKWKCLTLSTQLEEFV</sequence>
<accession>A0A8J2U652</accession>